<evidence type="ECO:0000256" key="1">
    <source>
        <dbReference type="SAM" id="Phobius"/>
    </source>
</evidence>
<name>A0A0C1Y9Q5_9BURK</name>
<keyword evidence="1" id="KW-1133">Transmembrane helix</keyword>
<reference evidence="2 3" key="1">
    <citation type="submission" date="2014-12" db="EMBL/GenBank/DDBJ databases">
        <title>Denitrispirillum autotrophicum gen. nov., sp. nov., Denitrifying, Facultatively Autotrophic Bacteria Isolated from Rice Paddy Soil.</title>
        <authorList>
            <person name="Ishii S."/>
            <person name="Ashida N."/>
            <person name="Ohno H."/>
            <person name="Otsuka S."/>
            <person name="Yokota A."/>
            <person name="Senoo K."/>
        </authorList>
    </citation>
    <scope>NUCLEOTIDE SEQUENCE [LARGE SCALE GENOMIC DNA]</scope>
    <source>
        <strain evidence="2 3">TSA66</strain>
    </source>
</reference>
<protein>
    <recommendedName>
        <fullName evidence="4">Peptidase M50 domain-containing protein</fullName>
    </recommendedName>
</protein>
<accession>A0A0C1Y9Q5</accession>
<comment type="caution">
    <text evidence="2">The sequence shown here is derived from an EMBL/GenBank/DDBJ whole genome shotgun (WGS) entry which is preliminary data.</text>
</comment>
<dbReference type="AlphaFoldDB" id="A0A0C1Y9Q5"/>
<feature type="transmembrane region" description="Helical" evidence="1">
    <location>
        <begin position="105"/>
        <end position="123"/>
    </location>
</feature>
<keyword evidence="3" id="KW-1185">Reference proteome</keyword>
<gene>
    <name evidence="2" type="ORF">TSA66_13055</name>
</gene>
<feature type="transmembrane region" description="Helical" evidence="1">
    <location>
        <begin position="73"/>
        <end position="93"/>
    </location>
</feature>
<evidence type="ECO:0000313" key="3">
    <source>
        <dbReference type="Proteomes" id="UP000031572"/>
    </source>
</evidence>
<sequence>MPSVFLAFVFRILSKYHPIFFGLYLSGTILHELTHFFAGALTNAQPVHFSVFPRRMTGNHWVLGSVSFANIRWYNAVFVGLAPVLILMVPILITFGRANLGRSYGWWDLGVAALVAPIFLSFWPSRADVLIALRSWPYLIPIAIWLWWISH</sequence>
<dbReference type="EMBL" id="JWJG01000028">
    <property type="protein sequence ID" value="KIF83713.1"/>
    <property type="molecule type" value="Genomic_DNA"/>
</dbReference>
<dbReference type="Proteomes" id="UP000031572">
    <property type="component" value="Unassembled WGS sequence"/>
</dbReference>
<keyword evidence="1" id="KW-0812">Transmembrane</keyword>
<evidence type="ECO:0008006" key="4">
    <source>
        <dbReference type="Google" id="ProtNLM"/>
    </source>
</evidence>
<proteinExistence type="predicted"/>
<feature type="transmembrane region" description="Helical" evidence="1">
    <location>
        <begin position="129"/>
        <end position="149"/>
    </location>
</feature>
<organism evidence="2 3">
    <name type="scientific">Noviherbaspirillum autotrophicum</name>
    <dbReference type="NCBI Taxonomy" id="709839"/>
    <lineage>
        <taxon>Bacteria</taxon>
        <taxon>Pseudomonadati</taxon>
        <taxon>Pseudomonadota</taxon>
        <taxon>Betaproteobacteria</taxon>
        <taxon>Burkholderiales</taxon>
        <taxon>Oxalobacteraceae</taxon>
        <taxon>Noviherbaspirillum</taxon>
    </lineage>
</organism>
<keyword evidence="1" id="KW-0472">Membrane</keyword>
<evidence type="ECO:0000313" key="2">
    <source>
        <dbReference type="EMBL" id="KIF83713.1"/>
    </source>
</evidence>